<dbReference type="InterPro" id="IPR037066">
    <property type="entry name" value="Plug_dom_sf"/>
</dbReference>
<dbReference type="PROSITE" id="PS52016">
    <property type="entry name" value="TONB_DEPENDENT_REC_3"/>
    <property type="match status" value="1"/>
</dbReference>
<dbReference type="InterPro" id="IPR012910">
    <property type="entry name" value="Plug_dom"/>
</dbReference>
<evidence type="ECO:0000256" key="2">
    <source>
        <dbReference type="ARBA" id="ARBA00022448"/>
    </source>
</evidence>
<comment type="caution">
    <text evidence="14">The sequence shown here is derived from an EMBL/GenBank/DDBJ whole genome shotgun (WGS) entry which is preliminary data.</text>
</comment>
<dbReference type="Gene3D" id="2.170.130.10">
    <property type="entry name" value="TonB-dependent receptor, plug domain"/>
    <property type="match status" value="1"/>
</dbReference>
<keyword evidence="2 10" id="KW-0813">Transport</keyword>
<dbReference type="GO" id="GO:0006811">
    <property type="term" value="P:monoatomic ion transport"/>
    <property type="evidence" value="ECO:0007669"/>
    <property type="project" value="UniProtKB-KW"/>
</dbReference>
<keyword evidence="5" id="KW-0732">Signal</keyword>
<comment type="similarity">
    <text evidence="10 11">Belongs to the TonB-dependent receptor family.</text>
</comment>
<gene>
    <name evidence="14" type="ORF">TPSD3_02240</name>
</gene>
<dbReference type="InterPro" id="IPR036942">
    <property type="entry name" value="Beta-barrel_TonB_sf"/>
</dbReference>
<keyword evidence="15" id="KW-1185">Reference proteome</keyword>
<feature type="domain" description="TonB-dependent receptor-like beta-barrel" evidence="12">
    <location>
        <begin position="143"/>
        <end position="559"/>
    </location>
</feature>
<evidence type="ECO:0000256" key="3">
    <source>
        <dbReference type="ARBA" id="ARBA00022452"/>
    </source>
</evidence>
<dbReference type="InterPro" id="IPR000531">
    <property type="entry name" value="Beta-barrel_TonB"/>
</dbReference>
<evidence type="ECO:0000313" key="14">
    <source>
        <dbReference type="EMBL" id="OUD15759.1"/>
    </source>
</evidence>
<keyword evidence="6" id="KW-0406">Ion transport</keyword>
<dbReference type="Proteomes" id="UP000194798">
    <property type="component" value="Unassembled WGS sequence"/>
</dbReference>
<dbReference type="Pfam" id="PF00593">
    <property type="entry name" value="TonB_dep_Rec_b-barrel"/>
    <property type="match status" value="1"/>
</dbReference>
<keyword evidence="3 10" id="KW-1134">Transmembrane beta strand</keyword>
<evidence type="ECO:0000256" key="4">
    <source>
        <dbReference type="ARBA" id="ARBA00022692"/>
    </source>
</evidence>
<dbReference type="GO" id="GO:0009279">
    <property type="term" value="C:cell outer membrane"/>
    <property type="evidence" value="ECO:0007669"/>
    <property type="project" value="UniProtKB-SubCell"/>
</dbReference>
<name>A0A251XBL1_9GAMM</name>
<dbReference type="PANTHER" id="PTHR30069:SF53">
    <property type="entry name" value="COLICIN I RECEPTOR-RELATED"/>
    <property type="match status" value="1"/>
</dbReference>
<evidence type="ECO:0000256" key="10">
    <source>
        <dbReference type="PROSITE-ProRule" id="PRU01360"/>
    </source>
</evidence>
<evidence type="ECO:0000259" key="12">
    <source>
        <dbReference type="Pfam" id="PF00593"/>
    </source>
</evidence>
<protein>
    <recommendedName>
        <fullName evidence="16">TonB-dependent vitamin B12 receptor</fullName>
    </recommendedName>
</protein>
<dbReference type="Gene3D" id="2.40.170.20">
    <property type="entry name" value="TonB-dependent receptor, beta-barrel domain"/>
    <property type="match status" value="1"/>
</dbReference>
<evidence type="ECO:0000313" key="15">
    <source>
        <dbReference type="Proteomes" id="UP000194798"/>
    </source>
</evidence>
<dbReference type="PANTHER" id="PTHR30069">
    <property type="entry name" value="TONB-DEPENDENT OUTER MEMBRANE RECEPTOR"/>
    <property type="match status" value="1"/>
</dbReference>
<dbReference type="Pfam" id="PF07715">
    <property type="entry name" value="Plug"/>
    <property type="match status" value="1"/>
</dbReference>
<evidence type="ECO:0000256" key="5">
    <source>
        <dbReference type="ARBA" id="ARBA00022729"/>
    </source>
</evidence>
<keyword evidence="9 10" id="KW-0998">Cell outer membrane</keyword>
<comment type="subcellular location">
    <subcellularLocation>
        <location evidence="1 10">Cell outer membrane</location>
        <topology evidence="1 10">Multi-pass membrane protein</topology>
    </subcellularLocation>
</comment>
<keyword evidence="8 10" id="KW-0472">Membrane</keyword>
<evidence type="ECO:0000256" key="1">
    <source>
        <dbReference type="ARBA" id="ARBA00004571"/>
    </source>
</evidence>
<keyword evidence="4 10" id="KW-0812">Transmembrane</keyword>
<evidence type="ECO:0000256" key="6">
    <source>
        <dbReference type="ARBA" id="ARBA00023065"/>
    </source>
</evidence>
<dbReference type="AlphaFoldDB" id="A0A251XBL1"/>
<feature type="domain" description="TonB-dependent receptor plug" evidence="13">
    <location>
        <begin position="18"/>
        <end position="123"/>
    </location>
</feature>
<accession>A0A251XBL1</accession>
<dbReference type="GO" id="GO:0015889">
    <property type="term" value="P:cobalamin transport"/>
    <property type="evidence" value="ECO:0007669"/>
    <property type="project" value="TreeGrafter"/>
</dbReference>
<evidence type="ECO:0000256" key="9">
    <source>
        <dbReference type="ARBA" id="ARBA00023237"/>
    </source>
</evidence>
<sequence>MVLPEILITANRTSRAVDQTIAAVTVLDRPAIERSQAIDLPSLLKTLPGIQISRNGGSGQNNSIFMRGQESDHVLVLIDGVKVGSATAGLTAWQFLPLSQIERIEVIRGPRASLYGSEAVGGVIQLFTRRTGEKNQTFSVGIGSEQTAQLTANYANLTERTQYQIGLEHTQTAGYNACSTRNQGIGGCFTIEPDNDAHRQHALSAQVKHEFDPLTVSAQVLRSQGRTDYDSSFNNQVDFVQQVIGISAEIPFHDHQISRLQLGESRDEAENFGRAELPKNQYDTRLYTFSWQHDWTLSAAQLATFGYDFHRATIDSDSPYAMTRRDNHGVFAQYQVDFQPLHFQISGRFDDNEQFGDYWTGHLGLGYEWSPMIRGFASWGRAFKAPSFNELYFPHFGNPHLEPEQAQSWEVGLRGHYAAFAWELSGFYTETTQLIATYFDANTGAFFPKNIAETTAKGIEFAATWALSPRWSLEGQIDVLRAEDQQTGLDLPRRADYTGRFGVTGHFDRWQITTQGIAQSARHDDVLNQVHLPGYLTLDLLTEYRWSSEWTFKGRLSNLLDKDYEEARYFPAQGRAIFLSVHYRQ</sequence>
<organism evidence="14 15">
    <name type="scientific">Thioflexithrix psekupsensis</name>
    <dbReference type="NCBI Taxonomy" id="1570016"/>
    <lineage>
        <taxon>Bacteria</taxon>
        <taxon>Pseudomonadati</taxon>
        <taxon>Pseudomonadota</taxon>
        <taxon>Gammaproteobacteria</taxon>
        <taxon>Thiotrichales</taxon>
        <taxon>Thioflexithrix</taxon>
    </lineage>
</organism>
<proteinExistence type="inferred from homology"/>
<evidence type="ECO:0000256" key="11">
    <source>
        <dbReference type="RuleBase" id="RU003357"/>
    </source>
</evidence>
<dbReference type="EMBL" id="MSLT01000006">
    <property type="protein sequence ID" value="OUD15759.1"/>
    <property type="molecule type" value="Genomic_DNA"/>
</dbReference>
<keyword evidence="7 11" id="KW-0798">TonB box</keyword>
<dbReference type="CDD" id="cd01347">
    <property type="entry name" value="ligand_gated_channel"/>
    <property type="match status" value="1"/>
</dbReference>
<reference evidence="14 15" key="1">
    <citation type="submission" date="2016-12" db="EMBL/GenBank/DDBJ databases">
        <title>Thioflexothrix psekupsii D3 genome sequencing and assembly.</title>
        <authorList>
            <person name="Fomenkov A."/>
            <person name="Vincze T."/>
            <person name="Grabovich M."/>
            <person name="Anton B.P."/>
            <person name="Dubinina G."/>
            <person name="Orlova M."/>
            <person name="Belousova E."/>
            <person name="Roberts R.J."/>
        </authorList>
    </citation>
    <scope>NUCLEOTIDE SEQUENCE [LARGE SCALE GENOMIC DNA]</scope>
    <source>
        <strain evidence="14">D3</strain>
    </source>
</reference>
<evidence type="ECO:0000256" key="7">
    <source>
        <dbReference type="ARBA" id="ARBA00023077"/>
    </source>
</evidence>
<dbReference type="InterPro" id="IPR039426">
    <property type="entry name" value="TonB-dep_rcpt-like"/>
</dbReference>
<evidence type="ECO:0008006" key="16">
    <source>
        <dbReference type="Google" id="ProtNLM"/>
    </source>
</evidence>
<evidence type="ECO:0000259" key="13">
    <source>
        <dbReference type="Pfam" id="PF07715"/>
    </source>
</evidence>
<evidence type="ECO:0000256" key="8">
    <source>
        <dbReference type="ARBA" id="ARBA00023136"/>
    </source>
</evidence>
<dbReference type="SUPFAM" id="SSF56935">
    <property type="entry name" value="Porins"/>
    <property type="match status" value="1"/>
</dbReference>